<evidence type="ECO:0000313" key="3">
    <source>
        <dbReference type="Proteomes" id="UP000774617"/>
    </source>
</evidence>
<dbReference type="Proteomes" id="UP000774617">
    <property type="component" value="Unassembled WGS sequence"/>
</dbReference>
<sequence length="159" mass="17192">MSSHSLPLVPCILLATDPSPPPPQPRLASPRRSRLTRSKPRLATCASLGTHPSLAQDFRRHTFQSLRRQYSGAVDLGSSEIIAAPGSSPRQRSLLESCTSTSTLTSPFDAASNLHSDGTALLARRLKTLGAQQIKDAGLSAKLGRCPYYLTRFVAQRLQ</sequence>
<reference evidence="2 3" key="1">
    <citation type="journal article" date="2021" name="Nat. Commun.">
        <title>Genetic determinants of endophytism in the Arabidopsis root mycobiome.</title>
        <authorList>
            <person name="Mesny F."/>
            <person name="Miyauchi S."/>
            <person name="Thiergart T."/>
            <person name="Pickel B."/>
            <person name="Atanasova L."/>
            <person name="Karlsson M."/>
            <person name="Huettel B."/>
            <person name="Barry K.W."/>
            <person name="Haridas S."/>
            <person name="Chen C."/>
            <person name="Bauer D."/>
            <person name="Andreopoulos W."/>
            <person name="Pangilinan J."/>
            <person name="LaButti K."/>
            <person name="Riley R."/>
            <person name="Lipzen A."/>
            <person name="Clum A."/>
            <person name="Drula E."/>
            <person name="Henrissat B."/>
            <person name="Kohler A."/>
            <person name="Grigoriev I.V."/>
            <person name="Martin F.M."/>
            <person name="Hacquard S."/>
        </authorList>
    </citation>
    <scope>NUCLEOTIDE SEQUENCE [LARGE SCALE GENOMIC DNA]</scope>
    <source>
        <strain evidence="2 3">MPI-SDFR-AT-0080</strain>
    </source>
</reference>
<name>A0ABQ8FXS6_9PEZI</name>
<feature type="compositionally biased region" description="Basic residues" evidence="1">
    <location>
        <begin position="29"/>
        <end position="39"/>
    </location>
</feature>
<evidence type="ECO:0000256" key="1">
    <source>
        <dbReference type="SAM" id="MobiDB-lite"/>
    </source>
</evidence>
<evidence type="ECO:0000313" key="2">
    <source>
        <dbReference type="EMBL" id="KAH7034214.1"/>
    </source>
</evidence>
<accession>A0ABQ8FXS6</accession>
<organism evidence="2 3">
    <name type="scientific">Macrophomina phaseolina</name>
    <dbReference type="NCBI Taxonomy" id="35725"/>
    <lineage>
        <taxon>Eukaryota</taxon>
        <taxon>Fungi</taxon>
        <taxon>Dikarya</taxon>
        <taxon>Ascomycota</taxon>
        <taxon>Pezizomycotina</taxon>
        <taxon>Dothideomycetes</taxon>
        <taxon>Dothideomycetes incertae sedis</taxon>
        <taxon>Botryosphaeriales</taxon>
        <taxon>Botryosphaeriaceae</taxon>
        <taxon>Macrophomina</taxon>
    </lineage>
</organism>
<dbReference type="EMBL" id="JAGTJR010000037">
    <property type="protein sequence ID" value="KAH7034214.1"/>
    <property type="molecule type" value="Genomic_DNA"/>
</dbReference>
<feature type="region of interest" description="Disordered" evidence="1">
    <location>
        <begin position="14"/>
        <end position="39"/>
    </location>
</feature>
<keyword evidence="3" id="KW-1185">Reference proteome</keyword>
<comment type="caution">
    <text evidence="2">The sequence shown here is derived from an EMBL/GenBank/DDBJ whole genome shotgun (WGS) entry which is preliminary data.</text>
</comment>
<proteinExistence type="predicted"/>
<gene>
    <name evidence="2" type="ORF">B0J12DRAFT_272056</name>
</gene>
<protein>
    <submittedName>
        <fullName evidence="2">Uncharacterized protein</fullName>
    </submittedName>
</protein>